<accession>A0A6L9G5U5</accession>
<dbReference type="InterPro" id="IPR010982">
    <property type="entry name" value="Lambda_DNA-bd_dom_sf"/>
</dbReference>
<dbReference type="SMART" id="SM00530">
    <property type="entry name" value="HTH_XRE"/>
    <property type="match status" value="1"/>
</dbReference>
<feature type="domain" description="HTH cro/C1-type" evidence="1">
    <location>
        <begin position="7"/>
        <end position="60"/>
    </location>
</feature>
<dbReference type="Pfam" id="PF13560">
    <property type="entry name" value="HTH_31"/>
    <property type="match status" value="1"/>
</dbReference>
<dbReference type="EMBL" id="WYDN01000008">
    <property type="protein sequence ID" value="NAZ16487.1"/>
    <property type="molecule type" value="Genomic_DNA"/>
</dbReference>
<organism evidence="2 3">
    <name type="scientific">Glutamicibacter soli</name>
    <dbReference type="NCBI Taxonomy" id="453836"/>
    <lineage>
        <taxon>Bacteria</taxon>
        <taxon>Bacillati</taxon>
        <taxon>Actinomycetota</taxon>
        <taxon>Actinomycetes</taxon>
        <taxon>Micrococcales</taxon>
        <taxon>Micrococcaceae</taxon>
        <taxon>Glutamicibacter</taxon>
    </lineage>
</organism>
<dbReference type="InterPro" id="IPR011990">
    <property type="entry name" value="TPR-like_helical_dom_sf"/>
</dbReference>
<proteinExistence type="predicted"/>
<dbReference type="Gene3D" id="1.25.40.10">
    <property type="entry name" value="Tetratricopeptide repeat domain"/>
    <property type="match status" value="1"/>
</dbReference>
<evidence type="ECO:0000313" key="3">
    <source>
        <dbReference type="Proteomes" id="UP000477543"/>
    </source>
</evidence>
<dbReference type="InterPro" id="IPR001387">
    <property type="entry name" value="Cro/C1-type_HTH"/>
</dbReference>
<name>A0A6L9G5U5_9MICC</name>
<dbReference type="PROSITE" id="PS50943">
    <property type="entry name" value="HTH_CROC1"/>
    <property type="match status" value="1"/>
</dbReference>
<sequence length="407" mass="44093">MSFGEKLREARISRGLTQGELGGSKYSVSYISLLERGQRQPTEAMARHFATHLSLAPHVVLGWMEPSSATGSLSASVLHAFNALNLRDLTLTASEAEYAASLAQEQGNTSVWWNMTLAQAEALNDLLRNAEAEPLLQGLLSHPFTEQSADLKATVLLRLAVIRRNDGELEAAEKLARQAVEAVQSAPLHSVIRLDAIQVLAASLSVMGLQDEAWDLVSTLDLGALESALPSLSLGRAAWVMGNVAIAKGDVEGGRELYRRAARYIHPQQDLVLWTRFHLAIASKQLTAGITDDAVAQSLENAELGIKLTEAEHLKAMLLVSKAQLALRKSASDKAFEMLQEADALSDSLGFEYRGLLERLRAEYFISTNALTEARKHLTRAAKLYSDAGASNTASEILDQLLEVSAG</sequence>
<evidence type="ECO:0000259" key="1">
    <source>
        <dbReference type="PROSITE" id="PS50943"/>
    </source>
</evidence>
<dbReference type="AlphaFoldDB" id="A0A6L9G5U5"/>
<reference evidence="2 3" key="1">
    <citation type="submission" date="2020-01" db="EMBL/GenBank/DDBJ databases">
        <title>Glutamicibacter soli M275.</title>
        <authorList>
            <person name="Meng X."/>
        </authorList>
    </citation>
    <scope>NUCLEOTIDE SEQUENCE [LARGE SCALE GENOMIC DNA]</scope>
    <source>
        <strain evidence="2 3">M275</strain>
    </source>
</reference>
<dbReference type="RefSeq" id="WP_161449247.1">
    <property type="nucleotide sequence ID" value="NZ_WYDN01000008.1"/>
</dbReference>
<gene>
    <name evidence="2" type="ORF">GT020_10485</name>
</gene>
<dbReference type="Gene3D" id="1.10.260.40">
    <property type="entry name" value="lambda repressor-like DNA-binding domains"/>
    <property type="match status" value="1"/>
</dbReference>
<dbReference type="Proteomes" id="UP000477543">
    <property type="component" value="Unassembled WGS sequence"/>
</dbReference>
<protein>
    <submittedName>
        <fullName evidence="2">Helix-turn-helix domain-containing protein</fullName>
    </submittedName>
</protein>
<dbReference type="CDD" id="cd00093">
    <property type="entry name" value="HTH_XRE"/>
    <property type="match status" value="1"/>
</dbReference>
<comment type="caution">
    <text evidence="2">The sequence shown here is derived from an EMBL/GenBank/DDBJ whole genome shotgun (WGS) entry which is preliminary data.</text>
</comment>
<evidence type="ECO:0000313" key="2">
    <source>
        <dbReference type="EMBL" id="NAZ16487.1"/>
    </source>
</evidence>
<dbReference type="SUPFAM" id="SSF47413">
    <property type="entry name" value="lambda repressor-like DNA-binding domains"/>
    <property type="match status" value="1"/>
</dbReference>
<dbReference type="GO" id="GO:0003677">
    <property type="term" value="F:DNA binding"/>
    <property type="evidence" value="ECO:0007669"/>
    <property type="project" value="InterPro"/>
</dbReference>